<dbReference type="Proteomes" id="UP000244722">
    <property type="component" value="Unassembled WGS sequence"/>
</dbReference>
<comment type="caution">
    <text evidence="2">The sequence shown here is derived from an EMBL/GenBank/DDBJ whole genome shotgun (WGS) entry which is preliminary data.</text>
</comment>
<organism evidence="2 3">
    <name type="scientific">Tuber borchii</name>
    <name type="common">White truffle</name>
    <dbReference type="NCBI Taxonomy" id="42251"/>
    <lineage>
        <taxon>Eukaryota</taxon>
        <taxon>Fungi</taxon>
        <taxon>Dikarya</taxon>
        <taxon>Ascomycota</taxon>
        <taxon>Pezizomycotina</taxon>
        <taxon>Pezizomycetes</taxon>
        <taxon>Pezizales</taxon>
        <taxon>Tuberaceae</taxon>
        <taxon>Tuber</taxon>
    </lineage>
</organism>
<keyword evidence="1" id="KW-0732">Signal</keyword>
<protein>
    <submittedName>
        <fullName evidence="2">Uncharacterized protein</fullName>
    </submittedName>
</protein>
<gene>
    <name evidence="2" type="ORF">B9Z19DRAFT_1134436</name>
</gene>
<dbReference type="EMBL" id="NESQ01000344">
    <property type="protein sequence ID" value="PUU73827.1"/>
    <property type="molecule type" value="Genomic_DNA"/>
</dbReference>
<feature type="signal peptide" evidence="1">
    <location>
        <begin position="1"/>
        <end position="27"/>
    </location>
</feature>
<dbReference type="OrthoDB" id="5344540at2759"/>
<reference evidence="2 3" key="1">
    <citation type="submission" date="2017-04" db="EMBL/GenBank/DDBJ databases">
        <title>Draft genome sequence of Tuber borchii Vittad., a whitish edible truffle.</title>
        <authorList>
            <consortium name="DOE Joint Genome Institute"/>
            <person name="Murat C."/>
            <person name="Kuo A."/>
            <person name="Barry K.W."/>
            <person name="Clum A."/>
            <person name="Dockter R.B."/>
            <person name="Fauchery L."/>
            <person name="Iotti M."/>
            <person name="Kohler A."/>
            <person name="Labutti K."/>
            <person name="Lindquist E.A."/>
            <person name="Lipzen A."/>
            <person name="Ohm R.A."/>
            <person name="Wang M."/>
            <person name="Grigoriev I.V."/>
            <person name="Zambonelli A."/>
            <person name="Martin F.M."/>
        </authorList>
    </citation>
    <scope>NUCLEOTIDE SEQUENCE [LARGE SCALE GENOMIC DNA]</scope>
    <source>
        <strain evidence="2 3">Tbo3840</strain>
    </source>
</reference>
<evidence type="ECO:0000256" key="1">
    <source>
        <dbReference type="SAM" id="SignalP"/>
    </source>
</evidence>
<evidence type="ECO:0000313" key="2">
    <source>
        <dbReference type="EMBL" id="PUU73827.1"/>
    </source>
</evidence>
<evidence type="ECO:0000313" key="3">
    <source>
        <dbReference type="Proteomes" id="UP000244722"/>
    </source>
</evidence>
<keyword evidence="3" id="KW-1185">Reference proteome</keyword>
<dbReference type="AlphaFoldDB" id="A0A2T6ZEA4"/>
<proteinExistence type="predicted"/>
<sequence>MSTSKITILLFSFLAFVLLTLTHPVEDQQSESQTLATPTEEDLAALAINDPTPKFFANITIMDPVTSKNVTTQASYICDTTSGSPSVHWLREISGRLRGEFHNRGCKQTNQFGSHCTKLIAMGDAAASICGEYFRGFICDVVGFAGFWIADHCAWNGLAGGRFYVGEGQPMKLAFHKP</sequence>
<accession>A0A2T6ZEA4</accession>
<name>A0A2T6ZEA4_TUBBO</name>
<feature type="chain" id="PRO_5015426524" evidence="1">
    <location>
        <begin position="28"/>
        <end position="178"/>
    </location>
</feature>